<name>A0ABW8JU47_9GAMM</name>
<evidence type="ECO:0000313" key="2">
    <source>
        <dbReference type="EMBL" id="MFK2904678.1"/>
    </source>
</evidence>
<dbReference type="PANTHER" id="PTHR22602:SF0">
    <property type="entry name" value="TRANSFERASE CAF17, MITOCHONDRIAL-RELATED"/>
    <property type="match status" value="1"/>
</dbReference>
<evidence type="ECO:0000256" key="1">
    <source>
        <dbReference type="ARBA" id="ARBA00022946"/>
    </source>
</evidence>
<protein>
    <submittedName>
        <fullName evidence="2">Folate-binding protein YgfZ</fullName>
    </submittedName>
</protein>
<proteinExistence type="predicted"/>
<dbReference type="InterPro" id="IPR045179">
    <property type="entry name" value="YgfZ/GcvT"/>
</dbReference>
<accession>A0ABW8JU47</accession>
<dbReference type="InterPro" id="IPR017703">
    <property type="entry name" value="YgfZ/GCV_T_CS"/>
</dbReference>
<keyword evidence="1" id="KW-0809">Transit peptide</keyword>
<comment type="caution">
    <text evidence="2">The sequence shown here is derived from an EMBL/GenBank/DDBJ whole genome shotgun (WGS) entry which is preliminary data.</text>
</comment>
<dbReference type="Gene3D" id="3.30.70.1400">
    <property type="entry name" value="Aminomethyltransferase beta-barrel domains"/>
    <property type="match status" value="1"/>
</dbReference>
<dbReference type="Gene3D" id="3.30.1360.120">
    <property type="entry name" value="Probable tRNA modification gtpase trme, domain 1"/>
    <property type="match status" value="1"/>
</dbReference>
<dbReference type="EMBL" id="JADIKM010000003">
    <property type="protein sequence ID" value="MFK2904678.1"/>
    <property type="molecule type" value="Genomic_DNA"/>
</dbReference>
<dbReference type="PANTHER" id="PTHR22602">
    <property type="entry name" value="TRANSFERASE CAF17, MITOCHONDRIAL-RELATED"/>
    <property type="match status" value="1"/>
</dbReference>
<evidence type="ECO:0000313" key="3">
    <source>
        <dbReference type="Proteomes" id="UP001620460"/>
    </source>
</evidence>
<dbReference type="NCBIfam" id="TIGR03317">
    <property type="entry name" value="ygfZ_signature"/>
    <property type="match status" value="1"/>
</dbReference>
<keyword evidence="3" id="KW-1185">Reference proteome</keyword>
<dbReference type="RefSeq" id="WP_404633427.1">
    <property type="nucleotide sequence ID" value="NZ_JADIKM010000003.1"/>
</dbReference>
<gene>
    <name evidence="2" type="ORF">ISP17_11945</name>
</gene>
<organism evidence="2 3">
    <name type="scientific">Dyella ginsengisoli</name>
    <dbReference type="NCBI Taxonomy" id="363848"/>
    <lineage>
        <taxon>Bacteria</taxon>
        <taxon>Pseudomonadati</taxon>
        <taxon>Pseudomonadota</taxon>
        <taxon>Gammaproteobacteria</taxon>
        <taxon>Lysobacterales</taxon>
        <taxon>Rhodanobacteraceae</taxon>
        <taxon>Dyella</taxon>
    </lineage>
</organism>
<dbReference type="InterPro" id="IPR027266">
    <property type="entry name" value="TrmE/GcvT-like"/>
</dbReference>
<dbReference type="Proteomes" id="UP001620460">
    <property type="component" value="Unassembled WGS sequence"/>
</dbReference>
<sequence>MPDTSLSTIAETLLIEGPDAITFAQSQFTSDVPALAVGRWQFSAWLDAQGRVRNLFHLVRPAPDRLLLLLRGGSADAMKSELARFVFRAKLSMHADSTRVIGIETALAMHDMCEEQGSTRLGCGDYSLALSNNHEMDNRWRARQVEGGWPWLPEALLGTCLPPALSLHRLHAVSLEKGCYPGQEIVARLHYRGGNKRHLCRVGLSQPVPSGTSLDVGDRGMSIALLDVVTTDRGIEALALCHSDFAQASAHLSATHAGQTITMEWLETWPA</sequence>
<dbReference type="SUPFAM" id="SSF103025">
    <property type="entry name" value="Folate-binding domain"/>
    <property type="match status" value="1"/>
</dbReference>
<reference evidence="2 3" key="1">
    <citation type="submission" date="2020-10" db="EMBL/GenBank/DDBJ databases">
        <title>Phylogeny of dyella-like bacteria.</title>
        <authorList>
            <person name="Fu J."/>
        </authorList>
    </citation>
    <scope>NUCLEOTIDE SEQUENCE [LARGE SCALE GENOMIC DNA]</scope>
    <source>
        <strain evidence="2 3">Gsoil3046</strain>
    </source>
</reference>